<dbReference type="UniPathway" id="UPA00619">
    <property type="reaction ID" value="UER00675"/>
</dbReference>
<evidence type="ECO:0000256" key="7">
    <source>
        <dbReference type="PIRSR" id="PIRSR604361-1"/>
    </source>
</evidence>
<proteinExistence type="inferred from homology"/>
<dbReference type="InterPro" id="IPR018146">
    <property type="entry name" value="Glyoxalase_1_CS"/>
</dbReference>
<keyword evidence="9" id="KW-0533">Nickel</keyword>
<keyword evidence="4 8" id="KW-0479">Metal-binding</keyword>
<dbReference type="InterPro" id="IPR037523">
    <property type="entry name" value="VOC_core"/>
</dbReference>
<feature type="binding site" evidence="8">
    <location>
        <position position="65"/>
    </location>
    <ligand>
        <name>Zn(2+)</name>
        <dbReference type="ChEBI" id="CHEBI:29105"/>
        <note>ligand shared between dimeric partners</note>
    </ligand>
</feature>
<name>A0A1G7PF73_9RHOB</name>
<evidence type="ECO:0000256" key="6">
    <source>
        <dbReference type="ARBA" id="ARBA00048273"/>
    </source>
</evidence>
<dbReference type="PANTHER" id="PTHR46036">
    <property type="entry name" value="LACTOYLGLUTATHIONE LYASE"/>
    <property type="match status" value="1"/>
</dbReference>
<dbReference type="InterPro" id="IPR029068">
    <property type="entry name" value="Glyas_Bleomycin-R_OHBP_Dase"/>
</dbReference>
<dbReference type="GO" id="GO:0004462">
    <property type="term" value="F:lactoylglutathione lyase activity"/>
    <property type="evidence" value="ECO:0007669"/>
    <property type="project" value="UniProtKB-UniRule"/>
</dbReference>
<dbReference type="GO" id="GO:0005737">
    <property type="term" value="C:cytoplasm"/>
    <property type="evidence" value="ECO:0007669"/>
    <property type="project" value="TreeGrafter"/>
</dbReference>
<comment type="pathway">
    <text evidence="1 9">Secondary metabolite metabolism; methylglyoxal degradation; (R)-lactate from methylglyoxal: step 1/2.</text>
</comment>
<evidence type="ECO:0000256" key="3">
    <source>
        <dbReference type="ARBA" id="ARBA00012081"/>
    </source>
</evidence>
<keyword evidence="8" id="KW-0862">Zinc</keyword>
<evidence type="ECO:0000259" key="10">
    <source>
        <dbReference type="PROSITE" id="PS51819"/>
    </source>
</evidence>
<comment type="cofactor">
    <cofactor evidence="8">
        <name>Zn(2+)</name>
        <dbReference type="ChEBI" id="CHEBI:29105"/>
    </cofactor>
    <text evidence="8">Binds 1 zinc ion per subunit. In the homodimer, two zinc ions are bound between subunits.</text>
</comment>
<feature type="active site" description="Proton donor/acceptor" evidence="7">
    <location>
        <position position="137"/>
    </location>
</feature>
<comment type="cofactor">
    <cofactor evidence="9">
        <name>Ni(2+)</name>
        <dbReference type="ChEBI" id="CHEBI:49786"/>
    </cofactor>
    <text evidence="9">Binds 1 nickel ion per subunit.</text>
</comment>
<evidence type="ECO:0000256" key="9">
    <source>
        <dbReference type="RuleBase" id="RU361179"/>
    </source>
</evidence>
<feature type="domain" description="VOC" evidence="10">
    <location>
        <begin position="11"/>
        <end position="141"/>
    </location>
</feature>
<dbReference type="PROSITE" id="PS00934">
    <property type="entry name" value="GLYOXALASE_I_1"/>
    <property type="match status" value="1"/>
</dbReference>
<dbReference type="PANTHER" id="PTHR46036:SF5">
    <property type="entry name" value="LACTOYLGLUTATHIONE LYASE"/>
    <property type="match status" value="1"/>
</dbReference>
<dbReference type="Proteomes" id="UP000182284">
    <property type="component" value="Unassembled WGS sequence"/>
</dbReference>
<evidence type="ECO:0000256" key="1">
    <source>
        <dbReference type="ARBA" id="ARBA00005008"/>
    </source>
</evidence>
<dbReference type="InterPro" id="IPR004361">
    <property type="entry name" value="Glyoxalase_1"/>
</dbReference>
<evidence type="ECO:0000313" key="12">
    <source>
        <dbReference type="Proteomes" id="UP000182284"/>
    </source>
</evidence>
<dbReference type="InterPro" id="IPR004360">
    <property type="entry name" value="Glyas_Fos-R_dOase_dom"/>
</dbReference>
<evidence type="ECO:0000313" key="11">
    <source>
        <dbReference type="EMBL" id="SDF84883.1"/>
    </source>
</evidence>
<dbReference type="Gene3D" id="3.10.180.10">
    <property type="entry name" value="2,3-Dihydroxybiphenyl 1,2-Dioxygenase, domain 1"/>
    <property type="match status" value="1"/>
</dbReference>
<feature type="binding site" evidence="8">
    <location>
        <position position="83"/>
    </location>
    <ligand>
        <name>Zn(2+)</name>
        <dbReference type="ChEBI" id="CHEBI:29105"/>
        <note>ligand shared between dimeric partners</note>
    </ligand>
</feature>
<dbReference type="GO" id="GO:0019243">
    <property type="term" value="P:methylglyoxal catabolic process to D-lactate via S-lactoyl-glutathione"/>
    <property type="evidence" value="ECO:0007669"/>
    <property type="project" value="TreeGrafter"/>
</dbReference>
<organism evidence="11 12">
    <name type="scientific">Celeribacter baekdonensis</name>
    <dbReference type="NCBI Taxonomy" id="875171"/>
    <lineage>
        <taxon>Bacteria</taxon>
        <taxon>Pseudomonadati</taxon>
        <taxon>Pseudomonadota</taxon>
        <taxon>Alphaproteobacteria</taxon>
        <taxon>Rhodobacterales</taxon>
        <taxon>Roseobacteraceae</taxon>
        <taxon>Celeribacter</taxon>
    </lineage>
</organism>
<dbReference type="SUPFAM" id="SSF54593">
    <property type="entry name" value="Glyoxalase/Bleomycin resistance protein/Dihydroxybiphenyl dioxygenase"/>
    <property type="match status" value="1"/>
</dbReference>
<evidence type="ECO:0000256" key="4">
    <source>
        <dbReference type="ARBA" id="ARBA00022723"/>
    </source>
</evidence>
<dbReference type="GO" id="GO:0046872">
    <property type="term" value="F:metal ion binding"/>
    <property type="evidence" value="ECO:0007669"/>
    <property type="project" value="UniProtKB-UniRule"/>
</dbReference>
<dbReference type="PROSITE" id="PS51819">
    <property type="entry name" value="VOC"/>
    <property type="match status" value="1"/>
</dbReference>
<gene>
    <name evidence="11" type="ORF">SAMN04488117_1087</name>
</gene>
<comment type="function">
    <text evidence="9">Catalyzes the conversion of hemimercaptal, formed from methylglyoxal and glutathione, to S-lactoylglutathione.</text>
</comment>
<keyword evidence="5 9" id="KW-0456">Lyase</keyword>
<dbReference type="PROSITE" id="PS00935">
    <property type="entry name" value="GLYOXALASE_I_2"/>
    <property type="match status" value="1"/>
</dbReference>
<dbReference type="AlphaFoldDB" id="A0A1G7PF73"/>
<evidence type="ECO:0000256" key="5">
    <source>
        <dbReference type="ARBA" id="ARBA00023239"/>
    </source>
</evidence>
<dbReference type="EMBL" id="FNBL01000008">
    <property type="protein sequence ID" value="SDF84883.1"/>
    <property type="molecule type" value="Genomic_DNA"/>
</dbReference>
<dbReference type="Pfam" id="PF00903">
    <property type="entry name" value="Glyoxalase"/>
    <property type="match status" value="1"/>
</dbReference>
<feature type="binding site" evidence="8">
    <location>
        <position position="137"/>
    </location>
    <ligand>
        <name>Zn(2+)</name>
        <dbReference type="ChEBI" id="CHEBI:29105"/>
        <note>ligand shared between dimeric partners</note>
    </ligand>
</feature>
<protein>
    <recommendedName>
        <fullName evidence="3 9">Lactoylglutathione lyase</fullName>
        <ecNumber evidence="3 9">4.4.1.5</ecNumber>
    </recommendedName>
    <alternativeName>
        <fullName evidence="9">Glyoxalase I</fullName>
    </alternativeName>
</protein>
<dbReference type="EC" id="4.4.1.5" evidence="3 9"/>
<sequence>MMSHFENSPARLLHTMLRVRNLDRALDFYCTALGMREIRRETFPEGRFTLVFVGYGEEADNTVIELTHNWDENAYTHGTGFGHIAIEVPDVEKLCSDLTQAGVPVIRPAGPMRYAPVETGQRDMIAFITDPDGYRIELVERKRA</sequence>
<comment type="similarity">
    <text evidence="2 9">Belongs to the glyoxalase I family.</text>
</comment>
<evidence type="ECO:0000256" key="2">
    <source>
        <dbReference type="ARBA" id="ARBA00010363"/>
    </source>
</evidence>
<comment type="catalytic activity">
    <reaction evidence="6 9">
        <text>(R)-S-lactoylglutathione = methylglyoxal + glutathione</text>
        <dbReference type="Rhea" id="RHEA:19069"/>
        <dbReference type="ChEBI" id="CHEBI:17158"/>
        <dbReference type="ChEBI" id="CHEBI:57474"/>
        <dbReference type="ChEBI" id="CHEBI:57925"/>
        <dbReference type="EC" id="4.4.1.5"/>
    </reaction>
</comment>
<reference evidence="11 12" key="1">
    <citation type="submission" date="2016-10" db="EMBL/GenBank/DDBJ databases">
        <authorList>
            <person name="de Groot N.N."/>
        </authorList>
    </citation>
    <scope>NUCLEOTIDE SEQUENCE [LARGE SCALE GENOMIC DNA]</scope>
    <source>
        <strain evidence="11 12">DSM 27375</strain>
    </source>
</reference>
<evidence type="ECO:0000256" key="8">
    <source>
        <dbReference type="PIRSR" id="PIRSR604361-3"/>
    </source>
</evidence>
<dbReference type="RefSeq" id="WP_074645853.1">
    <property type="nucleotide sequence ID" value="NZ_FNBL01000008.1"/>
</dbReference>
<accession>A0A1G7PF73</accession>
<dbReference type="NCBIfam" id="TIGR00068">
    <property type="entry name" value="glyox_I"/>
    <property type="match status" value="1"/>
</dbReference>